<dbReference type="AlphaFoldDB" id="A0AA41FCY7"/>
<dbReference type="EMBL" id="WQPS01000007">
    <property type="protein sequence ID" value="MBT9809556.1"/>
    <property type="molecule type" value="Genomic_DNA"/>
</dbReference>
<reference evidence="2" key="1">
    <citation type="journal article" date="2021" name="Gut Microbes">
        <title>A synthetic consortium of 100 gut commensals modulates the composition and function in a colon model of the microbiome of elderly subjects.</title>
        <authorList>
            <person name="Perez M."/>
            <person name="Ntemiri A."/>
            <person name="Tan H."/>
            <person name="Harris H.M.B."/>
            <person name="Roager H.M."/>
            <person name="Ribiere C."/>
            <person name="O'Toole P.W."/>
        </authorList>
    </citation>
    <scope>NUCLEOTIDE SEQUENCE</scope>
    <source>
        <strain evidence="2">MCC335</strain>
    </source>
</reference>
<dbReference type="RefSeq" id="WP_117450282.1">
    <property type="nucleotide sequence ID" value="NZ_CABJDD010000001.1"/>
</dbReference>
<accession>A0AA41FCY7</accession>
<evidence type="ECO:0000256" key="1">
    <source>
        <dbReference type="SAM" id="MobiDB-lite"/>
    </source>
</evidence>
<sequence length="190" mass="22335">MARQKWQEWAENEDRLSILAAWARAGKTDEEIAKLIGISRSTLSEWKKKHESIGKALSITKDYADRLIEGSLYKIACGYTVTNKKPIKTRHVTYTNGVKTAEDEIIEYAEETIYVPGEARLIMFWLENRMPEWRKRYEKARDLDGDEENQTGTVVMSTDIAEDIKQLMEEEKSAREEKERREEQDWKENR</sequence>
<dbReference type="Pfam" id="PF13384">
    <property type="entry name" value="HTH_23"/>
    <property type="match status" value="1"/>
</dbReference>
<dbReference type="Proteomes" id="UP000708338">
    <property type="component" value="Unassembled WGS sequence"/>
</dbReference>
<name>A0AA41FCY7_9FIRM</name>
<dbReference type="Gene3D" id="1.10.10.60">
    <property type="entry name" value="Homeodomain-like"/>
    <property type="match status" value="1"/>
</dbReference>
<dbReference type="SUPFAM" id="SSF46689">
    <property type="entry name" value="Homeodomain-like"/>
    <property type="match status" value="1"/>
</dbReference>
<organism evidence="2 3">
    <name type="scientific">Enterocloster citroniae</name>
    <dbReference type="NCBI Taxonomy" id="358743"/>
    <lineage>
        <taxon>Bacteria</taxon>
        <taxon>Bacillati</taxon>
        <taxon>Bacillota</taxon>
        <taxon>Clostridia</taxon>
        <taxon>Lachnospirales</taxon>
        <taxon>Lachnospiraceae</taxon>
        <taxon>Enterocloster</taxon>
    </lineage>
</organism>
<dbReference type="InterPro" id="IPR009057">
    <property type="entry name" value="Homeodomain-like_sf"/>
</dbReference>
<evidence type="ECO:0000313" key="2">
    <source>
        <dbReference type="EMBL" id="MBT9809556.1"/>
    </source>
</evidence>
<comment type="caution">
    <text evidence="2">The sequence shown here is derived from an EMBL/GenBank/DDBJ whole genome shotgun (WGS) entry which is preliminary data.</text>
</comment>
<protein>
    <submittedName>
        <fullName evidence="2">Helix-turn-helix domain-containing protein</fullName>
    </submittedName>
</protein>
<proteinExistence type="predicted"/>
<gene>
    <name evidence="2" type="ORF">GPL26_07840</name>
</gene>
<feature type="region of interest" description="Disordered" evidence="1">
    <location>
        <begin position="168"/>
        <end position="190"/>
    </location>
</feature>
<evidence type="ECO:0000313" key="3">
    <source>
        <dbReference type="Proteomes" id="UP000708338"/>
    </source>
</evidence>